<dbReference type="PANTHER" id="PTHR33602">
    <property type="entry name" value="REGULATORY PROTEIN RECX FAMILY PROTEIN"/>
    <property type="match status" value="1"/>
</dbReference>
<feature type="domain" description="RecX second three-helical" evidence="6">
    <location>
        <begin position="124"/>
        <end position="159"/>
    </location>
</feature>
<name>A0A930VWV7_9ACTN</name>
<organism evidence="7 8">
    <name type="scientific">Lancefieldella rimae</name>
    <dbReference type="NCBI Taxonomy" id="1383"/>
    <lineage>
        <taxon>Bacteria</taxon>
        <taxon>Bacillati</taxon>
        <taxon>Actinomycetota</taxon>
        <taxon>Coriobacteriia</taxon>
        <taxon>Coriobacteriales</taxon>
        <taxon>Atopobiaceae</taxon>
        <taxon>Lancefieldella</taxon>
    </lineage>
</organism>
<evidence type="ECO:0000256" key="1">
    <source>
        <dbReference type="ARBA" id="ARBA00004496"/>
    </source>
</evidence>
<dbReference type="InterPro" id="IPR053924">
    <property type="entry name" value="RecX_HTH_2nd"/>
</dbReference>
<comment type="similarity">
    <text evidence="2 5">Belongs to the RecX family.</text>
</comment>
<dbReference type="EMBL" id="JABZGW010000205">
    <property type="protein sequence ID" value="MBF4808036.1"/>
    <property type="molecule type" value="Genomic_DNA"/>
</dbReference>
<dbReference type="GO" id="GO:0006282">
    <property type="term" value="P:regulation of DNA repair"/>
    <property type="evidence" value="ECO:0007669"/>
    <property type="project" value="UniProtKB-UniRule"/>
</dbReference>
<evidence type="ECO:0000256" key="5">
    <source>
        <dbReference type="HAMAP-Rule" id="MF_01114"/>
    </source>
</evidence>
<evidence type="ECO:0000313" key="7">
    <source>
        <dbReference type="EMBL" id="MBF4808036.1"/>
    </source>
</evidence>
<accession>A0A930VWV7</accession>
<evidence type="ECO:0000256" key="4">
    <source>
        <dbReference type="ARBA" id="ARBA00022490"/>
    </source>
</evidence>
<proteinExistence type="inferred from homology"/>
<dbReference type="InterPro" id="IPR036388">
    <property type="entry name" value="WH-like_DNA-bd_sf"/>
</dbReference>
<evidence type="ECO:0000256" key="3">
    <source>
        <dbReference type="ARBA" id="ARBA00018111"/>
    </source>
</evidence>
<protein>
    <recommendedName>
        <fullName evidence="3 5">Regulatory protein RecX</fullName>
    </recommendedName>
</protein>
<comment type="caution">
    <text evidence="7">The sequence shown here is derived from an EMBL/GenBank/DDBJ whole genome shotgun (WGS) entry which is preliminary data.</text>
</comment>
<gene>
    <name evidence="5" type="primary">recX</name>
    <name evidence="7" type="ORF">HXK26_05015</name>
</gene>
<dbReference type="GO" id="GO:0005737">
    <property type="term" value="C:cytoplasm"/>
    <property type="evidence" value="ECO:0007669"/>
    <property type="project" value="UniProtKB-SubCell"/>
</dbReference>
<comment type="subcellular location">
    <subcellularLocation>
        <location evidence="1 5">Cytoplasm</location>
    </subcellularLocation>
</comment>
<evidence type="ECO:0000256" key="2">
    <source>
        <dbReference type="ARBA" id="ARBA00009695"/>
    </source>
</evidence>
<dbReference type="Pfam" id="PF02631">
    <property type="entry name" value="RecX_HTH2"/>
    <property type="match status" value="1"/>
</dbReference>
<keyword evidence="4 5" id="KW-0963">Cytoplasm</keyword>
<dbReference type="AlphaFoldDB" id="A0A930VWV7"/>
<dbReference type="Gene3D" id="1.10.10.10">
    <property type="entry name" value="Winged helix-like DNA-binding domain superfamily/Winged helix DNA-binding domain"/>
    <property type="match status" value="1"/>
</dbReference>
<dbReference type="InterPro" id="IPR003783">
    <property type="entry name" value="Regulatory_RecX"/>
</dbReference>
<dbReference type="HAMAP" id="MF_01114">
    <property type="entry name" value="RecX"/>
    <property type="match status" value="1"/>
</dbReference>
<evidence type="ECO:0000313" key="8">
    <source>
        <dbReference type="Proteomes" id="UP000698335"/>
    </source>
</evidence>
<dbReference type="PANTHER" id="PTHR33602:SF1">
    <property type="entry name" value="REGULATORY PROTEIN RECX FAMILY PROTEIN"/>
    <property type="match status" value="1"/>
</dbReference>
<dbReference type="Proteomes" id="UP000698335">
    <property type="component" value="Unassembled WGS sequence"/>
</dbReference>
<comment type="function">
    <text evidence="5">Modulates RecA activity.</text>
</comment>
<sequence length="220" mass="25214">MADFTWSVLFPEKKKTTFNRKKPRATIFLSSDTHGDEKLFVPISVAKKVVALDKESQLDSVSRSEFLKKLTLIQKDLVRVRIETLLQRRDYSTFELSEKLRLDGFFIPVVEKAVARAVEVGLLNDQRYADLYVRSKVSQGWGPLKISCELKQRGIEPTLLDGWPDTYLPLENQREHAHMLAQRKRLTGKNDYGKIVRFLAAKGYPLGICTDVAKQMLKDA</sequence>
<evidence type="ECO:0000259" key="6">
    <source>
        <dbReference type="Pfam" id="PF02631"/>
    </source>
</evidence>
<reference evidence="7" key="1">
    <citation type="submission" date="2020-04" db="EMBL/GenBank/DDBJ databases">
        <title>Deep metagenomics examines the oral microbiome during advanced dental caries in children, revealing novel taxa and co-occurrences with host molecules.</title>
        <authorList>
            <person name="Baker J.L."/>
            <person name="Morton J.T."/>
            <person name="Dinis M."/>
            <person name="Alvarez R."/>
            <person name="Tran N.C."/>
            <person name="Knight R."/>
            <person name="Edlund A."/>
        </authorList>
    </citation>
    <scope>NUCLEOTIDE SEQUENCE</scope>
    <source>
        <strain evidence="7">JCVI_38_bin.5</strain>
    </source>
</reference>